<dbReference type="PANTHER" id="PTHR34452">
    <property type="entry name" value="MYOSIN HEAVY CHAIN-RELATED PROTEIN"/>
    <property type="match status" value="1"/>
</dbReference>
<evidence type="ECO:0000256" key="2">
    <source>
        <dbReference type="SAM" id="MobiDB-lite"/>
    </source>
</evidence>
<feature type="coiled-coil region" evidence="1">
    <location>
        <begin position="1073"/>
        <end position="1100"/>
    </location>
</feature>
<dbReference type="EMBL" id="JAAARO010000011">
    <property type="protein sequence ID" value="KAF5740267.1"/>
    <property type="molecule type" value="Genomic_DNA"/>
</dbReference>
<feature type="coiled-coil region" evidence="1">
    <location>
        <begin position="731"/>
        <end position="811"/>
    </location>
</feature>
<dbReference type="PROSITE" id="PS51840">
    <property type="entry name" value="C2_NT"/>
    <property type="match status" value="1"/>
</dbReference>
<reference evidence="4 5" key="1">
    <citation type="journal article" date="2020" name="Nat. Commun.">
        <title>Genome of Tripterygium wilfordii and identification of cytochrome P450 involved in triptolide biosynthesis.</title>
        <authorList>
            <person name="Tu L."/>
            <person name="Su P."/>
            <person name="Zhang Z."/>
            <person name="Gao L."/>
            <person name="Wang J."/>
            <person name="Hu T."/>
            <person name="Zhou J."/>
            <person name="Zhang Y."/>
            <person name="Zhao Y."/>
            <person name="Liu Y."/>
            <person name="Song Y."/>
            <person name="Tong Y."/>
            <person name="Lu Y."/>
            <person name="Yang J."/>
            <person name="Xu C."/>
            <person name="Jia M."/>
            <person name="Peters R.J."/>
            <person name="Huang L."/>
            <person name="Gao W."/>
        </authorList>
    </citation>
    <scope>NUCLEOTIDE SEQUENCE [LARGE SCALE GENOMIC DNA]</scope>
    <source>
        <strain evidence="5">cv. XIE 37</strain>
        <tissue evidence="4">Leaf</tissue>
    </source>
</reference>
<feature type="coiled-coil region" evidence="1">
    <location>
        <begin position="1654"/>
        <end position="1723"/>
    </location>
</feature>
<feature type="region of interest" description="Disordered" evidence="2">
    <location>
        <begin position="258"/>
        <end position="277"/>
    </location>
</feature>
<sequence length="2033" mass="230507">MSRIAKWKLEKTKVKVVFRLQFHATHIPQTGWDKLFISFIPTDSGKATAKTTKANVRNGTCKWADPIYETTRLLQDIKTKQYDEKLYKLVVTMGSSRSSLLGEAIINLADYVDALKPSGVALPLHGCDSRTILHVTVQLLTSKTGFREFEQQRELRERRLQTATDQNSPHESSGGKLSPSEEIVNGQEDKVNAKVRFKNKTKELLSLEEEAGMNDEYTDSAAGFDGSSNTSGSLYAEKPDTSSTHEIDSIKSTVSGDLAGLSLGQSPQPERVDPSDHRFSAQGTNDWVHGWGSDYSADNDLAVTYEENSRLRGSLEVAEASILELKLELSSLQSHADEIGTETQKVAEQLAAEIASGEQLAKEVSTLKLECSYLKDDLKLLNSSKLCASFTSIEATETKQDKISQDLQRRWLKEVLVLEDKVRELQNKSSVGYHEKDFRFLYSDLEALLSALQNLKEGTQLASPNFNLMSSAGASMKENRETSLGRIEQLPSEIGFDVDLCQPEFGMLHGLNVPGSESQDPDRLEVINAMKGKVFELLRELDDSKSEKEGLTKKMDQMECYYEALIQELEENQRQMLCELQNLRNEHSTCLYTVSSTKAEMETMCQGLNEQMLRLAEEKHDLDSINKELERKAIVAEAALKRARLNYSIAVNQLQKDLELLSVQVLSMFETNENLIRQDFVGSSPTSLPHFPEIAQEPKIDSLEFHSLKNLQCQNQYVGLKKHSLEGDSLLENLQKSLSIQEGLYRKVEEEVCEMYLLNIYLDVLSKTLAETLLEASDDARLMKEKIVELAQQLELSAESKELLMKRLKTAMDEVHSLNEYNAACIAEYKDVALKNQNLEANIQSSCCENLHLVQKITELESMIKECRSYENQFKACAAEKTQLEILFNEKTLENGRLQNEILTLRNDFIDVKSEFDEIASVKDNMQHCLNVLRSKLLNLLASHEKKFGGLPLLSESVSQSLESGDLTGFVMELGELQHNMCEKIAQLMEEEKILAEEKDMVQVSLTRAQSEIVVMKHRFELDMQEVLYKFSVSNASVRKLQLDVEAIANRLKNGSEVEENYAQLHKELIGNVHWLEVELQQLISKNKDLADEILALEIVTNELERSKVTTVELAKEKQLLTESLQAKTEESAKLVSELDDLKESLLSVHDENQTLMTSLQAKNEESVNLASELNSLKESQQFLHYENQAGTASLRDKTAECAKLEAEANNLRESMQSLLDESKASLASLQNRTEESVELVSELNGLRESLGSLHDENEALLLSLQHKTEESAELESELSGLKESFQSLHDELQEERSSRDKLEGIIADLTYKLDEKHCQVIHLNQQNLELAHLKQLLSDLESEKSRVCHLLLQYEECLKNARDESSSIVALETQLSELYETLVATDVKYIATRAQHEDWVEEVVEKLDSHLGGLCNRHKVVALCNEENPRLLTILDSLMSEFRGSIAENKLILDRIYSMSAEVEAYKNREVSWCDEKINLDSELQGLKNLVMHSEEEVDNLLLCNEELEVKDLLLKAKMEEWHLQITLLDVQGDELLKLENQCNDLTQKLSEQILKTEEFKNLSIHMKQLKDKAEADCSLAREKKETERQAVLVQDSLRVAFIKEQYETKLQELKHQLSISKKHNEEMLCKLQDSVVEIENRKRSEALHLKKNEELGMKILELEAELQSVISDKREKMKAFDMMTAELECSLISLECCKEEKQKLEASLEECNEEKSRTAIELTLMKELLKNPSSNSEEEGNDGSHVKGHISSQDLFVKVHENGPAEVLNAKYLEQDSSMKCEEPESVFVVPVVVDDHSSTIMDAQPKQDVPEASGEYGSLVHVNQESLLHGDVKHLALCDVHSRAESIKSSMDHLNMELERMKNDNLFLQNDAHLDSKFPGLQRELMQLQKANEELGSMFPLYNQYSSCGNALERVLALEIELAESLQAKKRSSMHLQSSFLKQHNDEEAVLQSFRDINNLIKDMLELKGSHASVETELKEMHDRYSQLSLQFAEVEGERQKLMMTLKNVRATRKAQQLNRSPSSSKEHST</sequence>
<evidence type="ECO:0000256" key="1">
    <source>
        <dbReference type="SAM" id="Coils"/>
    </source>
</evidence>
<feature type="region of interest" description="Disordered" evidence="2">
    <location>
        <begin position="2014"/>
        <end position="2033"/>
    </location>
</feature>
<accession>A0A7J7D1P4</accession>
<keyword evidence="1" id="KW-0175">Coiled coil</keyword>
<feature type="domain" description="C2 NT-type" evidence="3">
    <location>
        <begin position="6"/>
        <end position="141"/>
    </location>
</feature>
<feature type="coiled-coil region" evidence="1">
    <location>
        <begin position="1530"/>
        <end position="1625"/>
    </location>
</feature>
<dbReference type="Proteomes" id="UP000593562">
    <property type="component" value="Unassembled WGS sequence"/>
</dbReference>
<feature type="region of interest" description="Disordered" evidence="2">
    <location>
        <begin position="217"/>
        <end position="246"/>
    </location>
</feature>
<comment type="caution">
    <text evidence="4">The sequence shown here is derived from an EMBL/GenBank/DDBJ whole genome shotgun (WGS) entry which is preliminary data.</text>
</comment>
<evidence type="ECO:0000259" key="3">
    <source>
        <dbReference type="PROSITE" id="PS51840"/>
    </source>
</evidence>
<evidence type="ECO:0000313" key="4">
    <source>
        <dbReference type="EMBL" id="KAF5740267.1"/>
    </source>
</evidence>
<feature type="compositionally biased region" description="Basic and acidic residues" evidence="2">
    <location>
        <begin position="237"/>
        <end position="246"/>
    </location>
</feature>
<dbReference type="PANTHER" id="PTHR34452:SF1">
    <property type="entry name" value="SPORULATION-SPECIFIC PROTEIN"/>
    <property type="match status" value="1"/>
</dbReference>
<feature type="coiled-coil region" evidence="1">
    <location>
        <begin position="1847"/>
        <end position="1874"/>
    </location>
</feature>
<feature type="region of interest" description="Disordered" evidence="2">
    <location>
        <begin position="160"/>
        <end position="189"/>
    </location>
</feature>
<evidence type="ECO:0000313" key="5">
    <source>
        <dbReference type="Proteomes" id="UP000593562"/>
    </source>
</evidence>
<proteinExistence type="predicted"/>
<feature type="compositionally biased region" description="Polar residues" evidence="2">
    <location>
        <begin position="2017"/>
        <end position="2027"/>
    </location>
</feature>
<feature type="coiled-coil region" evidence="1">
    <location>
        <begin position="1258"/>
        <end position="1292"/>
    </location>
</feature>
<feature type="coiled-coil region" evidence="1">
    <location>
        <begin position="534"/>
        <end position="646"/>
    </location>
</feature>
<name>A0A7J7D1P4_TRIWF</name>
<dbReference type="OrthoDB" id="2018427at2759"/>
<keyword evidence="5" id="KW-1185">Reference proteome</keyword>
<dbReference type="FunCoup" id="A0A7J7D1P4">
    <property type="interactions" value="1841"/>
</dbReference>
<organism evidence="4 5">
    <name type="scientific">Tripterygium wilfordii</name>
    <name type="common">Thunder God vine</name>
    <dbReference type="NCBI Taxonomy" id="458696"/>
    <lineage>
        <taxon>Eukaryota</taxon>
        <taxon>Viridiplantae</taxon>
        <taxon>Streptophyta</taxon>
        <taxon>Embryophyta</taxon>
        <taxon>Tracheophyta</taxon>
        <taxon>Spermatophyta</taxon>
        <taxon>Magnoliopsida</taxon>
        <taxon>eudicotyledons</taxon>
        <taxon>Gunneridae</taxon>
        <taxon>Pentapetalae</taxon>
        <taxon>rosids</taxon>
        <taxon>fabids</taxon>
        <taxon>Celastrales</taxon>
        <taxon>Celastraceae</taxon>
        <taxon>Tripterygium</taxon>
    </lineage>
</organism>
<gene>
    <name evidence="4" type="ORF">HS088_TW11G00333</name>
</gene>
<feature type="compositionally biased region" description="Polar residues" evidence="2">
    <location>
        <begin position="162"/>
        <end position="171"/>
    </location>
</feature>
<feature type="coiled-coil region" evidence="1">
    <location>
        <begin position="1125"/>
        <end position="1233"/>
    </location>
</feature>
<dbReference type="Pfam" id="PF10358">
    <property type="entry name" value="NT-C2"/>
    <property type="match status" value="1"/>
</dbReference>
<dbReference type="InterPro" id="IPR019448">
    <property type="entry name" value="NT-C2"/>
</dbReference>
<dbReference type="InParanoid" id="A0A7J7D1P4"/>
<protein>
    <recommendedName>
        <fullName evidence="3">C2 NT-type domain-containing protein</fullName>
    </recommendedName>
</protein>